<dbReference type="OrthoDB" id="5525409at2"/>
<reference evidence="4 6" key="1">
    <citation type="submission" date="2006-04" db="EMBL/GenBank/DDBJ databases">
        <authorList>
            <person name="Nierman W.C."/>
        </authorList>
    </citation>
    <scope>NUCLEOTIDE SEQUENCE [LARGE SCALE GENOMIC DNA]</scope>
    <source>
        <strain evidence="4 6">DW4/3-1</strain>
    </source>
</reference>
<feature type="transmembrane region" description="Helical" evidence="2">
    <location>
        <begin position="239"/>
        <end position="262"/>
    </location>
</feature>
<keyword evidence="5" id="KW-1185">Reference proteome</keyword>
<evidence type="ECO:0000256" key="2">
    <source>
        <dbReference type="SAM" id="Phobius"/>
    </source>
</evidence>
<feature type="transmembrane region" description="Helical" evidence="2">
    <location>
        <begin position="207"/>
        <end position="227"/>
    </location>
</feature>
<dbReference type="EMBL" id="CP002271">
    <property type="protein sequence ID" value="ADO72071.1"/>
    <property type="molecule type" value="Genomic_DNA"/>
</dbReference>
<evidence type="ECO:0000313" key="4">
    <source>
        <dbReference type="EMBL" id="EAU65632.1"/>
    </source>
</evidence>
<evidence type="ECO:0000313" key="3">
    <source>
        <dbReference type="EMBL" id="ADO72071.1"/>
    </source>
</evidence>
<dbReference type="KEGG" id="sur:STAUR_4291"/>
<keyword evidence="2" id="KW-1133">Transmembrane helix</keyword>
<name>Q08YR4_STIAD</name>
<dbReference type="STRING" id="378806.STAUR_4291"/>
<protein>
    <submittedName>
        <fullName evidence="4">Uncharacterized protein</fullName>
    </submittedName>
</protein>
<organism evidence="4 6">
    <name type="scientific">Stigmatella aurantiaca (strain DW4/3-1)</name>
    <dbReference type="NCBI Taxonomy" id="378806"/>
    <lineage>
        <taxon>Bacteria</taxon>
        <taxon>Pseudomonadati</taxon>
        <taxon>Myxococcota</taxon>
        <taxon>Myxococcia</taxon>
        <taxon>Myxococcales</taxon>
        <taxon>Cystobacterineae</taxon>
        <taxon>Archangiaceae</taxon>
        <taxon>Stigmatella</taxon>
    </lineage>
</organism>
<keyword evidence="2" id="KW-0472">Membrane</keyword>
<keyword evidence="2" id="KW-0812">Transmembrane</keyword>
<evidence type="ECO:0000313" key="5">
    <source>
        <dbReference type="Proteomes" id="UP000001351"/>
    </source>
</evidence>
<feature type="region of interest" description="Disordered" evidence="1">
    <location>
        <begin position="1"/>
        <end position="23"/>
    </location>
</feature>
<dbReference type="Proteomes" id="UP000001351">
    <property type="component" value="Chromosome"/>
</dbReference>
<sequence>MISGTSPGGMTHRASLGGPRAAVPPMPACRLTPSMERIHSPPPPATHAFEADAVPVALSELVEGVRSPAAERKDVDALLQGLARPLAVDESPRQRADLLLSLLNSRHICSMRGTAGGSVEAAAVRALMELGHPYALEIPPEALDSLHQDSLEKELGPRHIPALGICLALLGTAPALMAGPWALLLALPTLMALTGGALELRGLQKAGGVLLALLGLGLLTAGGYAILEDLQSSHENYHGMGIVLGLLAMAPGLFLTLGAYLLRHPAWRIPGETSGKDEAA</sequence>
<dbReference type="EMBL" id="AAMD01000076">
    <property type="protein sequence ID" value="EAU65632.1"/>
    <property type="molecule type" value="Genomic_DNA"/>
</dbReference>
<dbReference type="AlphaFoldDB" id="Q08YR4"/>
<dbReference type="PATRIC" id="fig|378806.16.peg.4705"/>
<reference evidence="3 5" key="2">
    <citation type="journal article" date="2011" name="Mol. Biol. Evol.">
        <title>Comparative genomic analysis of fruiting body formation in Myxococcales.</title>
        <authorList>
            <person name="Huntley S."/>
            <person name="Hamann N."/>
            <person name="Wegener-Feldbrugge S."/>
            <person name="Treuner-Lange A."/>
            <person name="Kube M."/>
            <person name="Reinhardt R."/>
            <person name="Klages S."/>
            <person name="Muller R."/>
            <person name="Ronning C.M."/>
            <person name="Nierman W.C."/>
            <person name="Sogaard-Andersen L."/>
        </authorList>
    </citation>
    <scope>NUCLEOTIDE SEQUENCE [LARGE SCALE GENOMIC DNA]</scope>
    <source>
        <strain evidence="3 5">DW4/3-1</strain>
    </source>
</reference>
<evidence type="ECO:0000256" key="1">
    <source>
        <dbReference type="SAM" id="MobiDB-lite"/>
    </source>
</evidence>
<accession>Q08YR4</accession>
<dbReference type="Proteomes" id="UP000032702">
    <property type="component" value="Unassembled WGS sequence"/>
</dbReference>
<proteinExistence type="predicted"/>
<dbReference type="HOGENOM" id="CLU_993623_0_0_7"/>
<feature type="transmembrane region" description="Helical" evidence="2">
    <location>
        <begin position="183"/>
        <end position="200"/>
    </location>
</feature>
<evidence type="ECO:0000313" key="6">
    <source>
        <dbReference type="Proteomes" id="UP000032702"/>
    </source>
</evidence>
<gene>
    <name evidence="3" type="ordered locus">STAUR_4291</name>
    <name evidence="4" type="ORF">STIAU_6503</name>
</gene>